<evidence type="ECO:0000256" key="5">
    <source>
        <dbReference type="ARBA" id="ARBA00023002"/>
    </source>
</evidence>
<dbReference type="Proteomes" id="UP000323144">
    <property type="component" value="Chromosome"/>
</dbReference>
<dbReference type="GO" id="GO:0010181">
    <property type="term" value="F:FMN binding"/>
    <property type="evidence" value="ECO:0007669"/>
    <property type="project" value="InterPro"/>
</dbReference>
<feature type="domain" description="NADH:flavin oxidoreductase/NADH oxidase N-terminal" evidence="6">
    <location>
        <begin position="11"/>
        <end position="318"/>
    </location>
</feature>
<evidence type="ECO:0000256" key="4">
    <source>
        <dbReference type="ARBA" id="ARBA00022857"/>
    </source>
</evidence>
<dbReference type="Gene3D" id="3.20.20.70">
    <property type="entry name" value="Aldolase class I"/>
    <property type="match status" value="1"/>
</dbReference>
<proteinExistence type="predicted"/>
<comment type="cofactor">
    <cofactor evidence="1">
        <name>FMN</name>
        <dbReference type="ChEBI" id="CHEBI:58210"/>
    </cofactor>
</comment>
<dbReference type="InterPro" id="IPR044152">
    <property type="entry name" value="YqjM-like"/>
</dbReference>
<dbReference type="Pfam" id="PF00724">
    <property type="entry name" value="Oxidored_FMN"/>
    <property type="match status" value="1"/>
</dbReference>
<evidence type="ECO:0000313" key="8">
    <source>
        <dbReference type="Proteomes" id="UP000323144"/>
    </source>
</evidence>
<dbReference type="SUPFAM" id="SSF51395">
    <property type="entry name" value="FMN-linked oxidoreductases"/>
    <property type="match status" value="1"/>
</dbReference>
<sequence length="349" mass="39353">MYKINDKVELIKNLTSRNRIVLPPMDTLMADDGFVSDFHIQHYGARAYGGVGTIIIESTAVSSEGRIRPRDLGLWKDEHIEGFKRIAKLSHDAGAVVGVQLNHAGAKAELEGKIYGATNFYQISLTSDYSLVNEIESERIKQSFVSAAKRAKTAGLDFVEIHAAHGYLLNQFIHPKLNNVIESDNILERAKIILEIVKEIKENISIPVGIRLSLGDDVENTGFQPKEFEPLIKALDPFVEYFHISSGGTIGVKPPSENNNIESRLYKVPYAELVLKWTKKNVITVGEFKTREDVEYALNKNIPFIAIGREQIFNPNLVINSLLKKEELEKGTYHWNNNPWFNPKDYSSN</sequence>
<keyword evidence="5" id="KW-0560">Oxidoreductase</keyword>
<dbReference type="AlphaFoldDB" id="A0A5B9Y363"/>
<dbReference type="InterPro" id="IPR001155">
    <property type="entry name" value="OxRdtase_FMN_N"/>
</dbReference>
<evidence type="ECO:0000313" key="7">
    <source>
        <dbReference type="EMBL" id="QEH61215.1"/>
    </source>
</evidence>
<evidence type="ECO:0000256" key="1">
    <source>
        <dbReference type="ARBA" id="ARBA00001917"/>
    </source>
</evidence>
<reference evidence="7 8" key="1">
    <citation type="submission" date="2019-08" db="EMBL/GenBank/DDBJ databases">
        <title>Complete genome sequence of Spiroplasma chinense CCH (DSM 19755).</title>
        <authorList>
            <person name="Shen H.-Y."/>
            <person name="Lin Y.-C."/>
            <person name="Chou L."/>
            <person name="Kuo C.-H."/>
        </authorList>
    </citation>
    <scope>NUCLEOTIDE SEQUENCE [LARGE SCALE GENOMIC DNA]</scope>
    <source>
        <strain evidence="7 8">CCH</strain>
    </source>
</reference>
<keyword evidence="8" id="KW-1185">Reference proteome</keyword>
<keyword evidence="3" id="KW-0288">FMN</keyword>
<evidence type="ECO:0000256" key="2">
    <source>
        <dbReference type="ARBA" id="ARBA00022630"/>
    </source>
</evidence>
<dbReference type="KEGG" id="schi:SCHIN_v1c00170"/>
<dbReference type="EMBL" id="CP043026">
    <property type="protein sequence ID" value="QEH61215.1"/>
    <property type="molecule type" value="Genomic_DNA"/>
</dbReference>
<accession>A0A5B9Y363</accession>
<dbReference type="GO" id="GO:0050661">
    <property type="term" value="F:NADP binding"/>
    <property type="evidence" value="ECO:0007669"/>
    <property type="project" value="InterPro"/>
</dbReference>
<name>A0A5B9Y363_9MOLU</name>
<keyword evidence="2" id="KW-0285">Flavoprotein</keyword>
<dbReference type="PANTHER" id="PTHR43303">
    <property type="entry name" value="NADPH DEHYDROGENASE C23G7.10C-RELATED"/>
    <property type="match status" value="1"/>
</dbReference>
<keyword evidence="4" id="KW-0521">NADP</keyword>
<organism evidence="7 8">
    <name type="scientific">Spiroplasma chinense</name>
    <dbReference type="NCBI Taxonomy" id="216932"/>
    <lineage>
        <taxon>Bacteria</taxon>
        <taxon>Bacillati</taxon>
        <taxon>Mycoplasmatota</taxon>
        <taxon>Mollicutes</taxon>
        <taxon>Entomoplasmatales</taxon>
        <taxon>Spiroplasmataceae</taxon>
        <taxon>Spiroplasma</taxon>
    </lineage>
</organism>
<gene>
    <name evidence="7" type="ORF">SCHIN_v1c00170</name>
</gene>
<dbReference type="InterPro" id="IPR013785">
    <property type="entry name" value="Aldolase_TIM"/>
</dbReference>
<evidence type="ECO:0000256" key="3">
    <source>
        <dbReference type="ARBA" id="ARBA00022643"/>
    </source>
</evidence>
<evidence type="ECO:0000259" key="6">
    <source>
        <dbReference type="Pfam" id="PF00724"/>
    </source>
</evidence>
<protein>
    <submittedName>
        <fullName evidence="7">NADPH2 dehydrogenase</fullName>
    </submittedName>
</protein>
<dbReference type="GO" id="GO:0003959">
    <property type="term" value="F:NADPH dehydrogenase activity"/>
    <property type="evidence" value="ECO:0007669"/>
    <property type="project" value="InterPro"/>
</dbReference>
<dbReference type="PANTHER" id="PTHR43303:SF4">
    <property type="entry name" value="NADPH DEHYDROGENASE C23G7.10C-RELATED"/>
    <property type="match status" value="1"/>
</dbReference>
<dbReference type="RefSeq" id="WP_166507612.1">
    <property type="nucleotide sequence ID" value="NZ_CP043026.1"/>
</dbReference>